<protein>
    <submittedName>
        <fullName evidence="3">Uncharacterized protein</fullName>
    </submittedName>
</protein>
<evidence type="ECO:0000313" key="2">
    <source>
        <dbReference type="Proteomes" id="UP000887566"/>
    </source>
</evidence>
<accession>A0A914X878</accession>
<evidence type="ECO:0000313" key="3">
    <source>
        <dbReference type="WBParaSite" id="PSAMB.scaffold6801size8764.g29115.t1"/>
    </source>
</evidence>
<evidence type="ECO:0000256" key="1">
    <source>
        <dbReference type="SAM" id="MobiDB-lite"/>
    </source>
</evidence>
<dbReference type="AlphaFoldDB" id="A0A914X878"/>
<feature type="compositionally biased region" description="Polar residues" evidence="1">
    <location>
        <begin position="125"/>
        <end position="140"/>
    </location>
</feature>
<dbReference type="WBParaSite" id="PSAMB.scaffold6801size8764.g29115.t1">
    <property type="protein sequence ID" value="PSAMB.scaffold6801size8764.g29115.t1"/>
    <property type="gene ID" value="PSAMB.scaffold6801size8764.g29115"/>
</dbReference>
<dbReference type="Proteomes" id="UP000887566">
    <property type="component" value="Unplaced"/>
</dbReference>
<sequence>MHAEKSDDYTSNVSAPVLTEDVIQDLRKMTQGIGSLAAIKAERREQALAREQEAREEIARIQAELTPQFFLSQTPKTFTGSDAPIPEWKRQMIAKKMAVAAAKKEEERIWCEFEEWKKQFEPNWKKTNNQRSSITNPQSP</sequence>
<keyword evidence="2" id="KW-1185">Reference proteome</keyword>
<proteinExistence type="predicted"/>
<reference evidence="3" key="1">
    <citation type="submission" date="2022-11" db="UniProtKB">
        <authorList>
            <consortium name="WormBaseParasite"/>
        </authorList>
    </citation>
    <scope>IDENTIFICATION</scope>
</reference>
<organism evidence="2 3">
    <name type="scientific">Plectus sambesii</name>
    <dbReference type="NCBI Taxonomy" id="2011161"/>
    <lineage>
        <taxon>Eukaryota</taxon>
        <taxon>Metazoa</taxon>
        <taxon>Ecdysozoa</taxon>
        <taxon>Nematoda</taxon>
        <taxon>Chromadorea</taxon>
        <taxon>Plectida</taxon>
        <taxon>Plectina</taxon>
        <taxon>Plectoidea</taxon>
        <taxon>Plectidae</taxon>
        <taxon>Plectus</taxon>
    </lineage>
</organism>
<feature type="region of interest" description="Disordered" evidence="1">
    <location>
        <begin position="121"/>
        <end position="140"/>
    </location>
</feature>
<name>A0A914X878_9BILA</name>